<comment type="caution">
    <text evidence="1">The sequence shown here is derived from an EMBL/GenBank/DDBJ whole genome shotgun (WGS) entry which is preliminary data.</text>
</comment>
<protein>
    <submittedName>
        <fullName evidence="1">Uncharacterized protein</fullName>
    </submittedName>
</protein>
<organism evidence="1">
    <name type="scientific">marine sediment metagenome</name>
    <dbReference type="NCBI Taxonomy" id="412755"/>
    <lineage>
        <taxon>unclassified sequences</taxon>
        <taxon>metagenomes</taxon>
        <taxon>ecological metagenomes</taxon>
    </lineage>
</organism>
<proteinExistence type="predicted"/>
<accession>X1J4U1</accession>
<evidence type="ECO:0000313" key="1">
    <source>
        <dbReference type="EMBL" id="GAH64803.1"/>
    </source>
</evidence>
<gene>
    <name evidence="1" type="ORF">S03H2_54203</name>
</gene>
<dbReference type="EMBL" id="BARU01034545">
    <property type="protein sequence ID" value="GAH64803.1"/>
    <property type="molecule type" value="Genomic_DNA"/>
</dbReference>
<name>X1J4U1_9ZZZZ</name>
<feature type="non-terminal residue" evidence="1">
    <location>
        <position position="72"/>
    </location>
</feature>
<sequence>MDDRIDDLYNKLGQLFVAVEKITDDVALIKNNLDTISKTKGSFGLKAIAKSSLLKDFEPIEGIGTGTKRYKL</sequence>
<reference evidence="1" key="1">
    <citation type="journal article" date="2014" name="Front. Microbiol.">
        <title>High frequency of phylogenetically diverse reductive dehalogenase-homologous genes in deep subseafloor sedimentary metagenomes.</title>
        <authorList>
            <person name="Kawai M."/>
            <person name="Futagami T."/>
            <person name="Toyoda A."/>
            <person name="Takaki Y."/>
            <person name="Nishi S."/>
            <person name="Hori S."/>
            <person name="Arai W."/>
            <person name="Tsubouchi T."/>
            <person name="Morono Y."/>
            <person name="Uchiyama I."/>
            <person name="Ito T."/>
            <person name="Fujiyama A."/>
            <person name="Inagaki F."/>
            <person name="Takami H."/>
        </authorList>
    </citation>
    <scope>NUCLEOTIDE SEQUENCE</scope>
    <source>
        <strain evidence="1">Expedition CK06-06</strain>
    </source>
</reference>
<dbReference type="AlphaFoldDB" id="X1J4U1"/>